<evidence type="ECO:0000256" key="4">
    <source>
        <dbReference type="ARBA" id="ARBA00022485"/>
    </source>
</evidence>
<evidence type="ECO:0000256" key="2">
    <source>
        <dbReference type="ARBA" id="ARBA00003532"/>
    </source>
</evidence>
<dbReference type="InterPro" id="IPR017900">
    <property type="entry name" value="4Fe4S_Fe_S_CS"/>
</dbReference>
<comment type="cofactor">
    <cofactor evidence="1">
        <name>[4Fe-4S] cluster</name>
        <dbReference type="ChEBI" id="CHEBI:49883"/>
    </cofactor>
</comment>
<dbReference type="Gene3D" id="3.30.70.20">
    <property type="match status" value="1"/>
</dbReference>
<dbReference type="PANTHER" id="PTHR24960:SF79">
    <property type="entry name" value="PHOTOSYSTEM I IRON-SULFUR CENTER"/>
    <property type="match status" value="1"/>
</dbReference>
<dbReference type="InterPro" id="IPR011576">
    <property type="entry name" value="Pyridox_Oxase_N"/>
</dbReference>
<sequence>MEKAFKMLREIKSVVISTATNGVPTSRIVEIMDYDSGGVYFVTCKAKPFYRNLIINNKISITAMTKDFIQVRLNGEVKKTDKIRVKDIFQKNPSLNELFSGNTEIFSVFYLYKGNGEIFDLSGKNGKMMRERFSFGGESVNTSGCTITNSCIECGICKKECPFDAISVGEPFSIDPKKCDECGICYSLCPVNAIELPKGM</sequence>
<dbReference type="InterPro" id="IPR017896">
    <property type="entry name" value="4Fe4S_Fe-S-bd"/>
</dbReference>
<dbReference type="EMBL" id="AP028654">
    <property type="protein sequence ID" value="BEP29257.1"/>
    <property type="molecule type" value="Genomic_DNA"/>
</dbReference>
<keyword evidence="4" id="KW-0004">4Fe-4S</keyword>
<dbReference type="SUPFAM" id="SSF54862">
    <property type="entry name" value="4Fe-4S ferredoxins"/>
    <property type="match status" value="1"/>
</dbReference>
<evidence type="ECO:0000256" key="5">
    <source>
        <dbReference type="ARBA" id="ARBA00022723"/>
    </source>
</evidence>
<keyword evidence="10" id="KW-1185">Reference proteome</keyword>
<dbReference type="PANTHER" id="PTHR24960">
    <property type="entry name" value="PHOTOSYSTEM I IRON-SULFUR CENTER-RELATED"/>
    <property type="match status" value="1"/>
</dbReference>
<dbReference type="GO" id="GO:0051539">
    <property type="term" value="F:4 iron, 4 sulfur cluster binding"/>
    <property type="evidence" value="ECO:0007669"/>
    <property type="project" value="UniProtKB-KW"/>
</dbReference>
<dbReference type="GO" id="GO:0046872">
    <property type="term" value="F:metal ion binding"/>
    <property type="evidence" value="ECO:0007669"/>
    <property type="project" value="UniProtKB-KW"/>
</dbReference>
<organism evidence="9 10">
    <name type="scientific">Helicovermis profundi</name>
    <dbReference type="NCBI Taxonomy" id="3065157"/>
    <lineage>
        <taxon>Bacteria</taxon>
        <taxon>Bacillati</taxon>
        <taxon>Bacillota</taxon>
        <taxon>Clostridia</taxon>
        <taxon>Helicovermis</taxon>
    </lineage>
</organism>
<keyword evidence="6" id="KW-0408">Iron</keyword>
<dbReference type="AlphaFoldDB" id="A0AAU9E938"/>
<dbReference type="SUPFAM" id="SSF50475">
    <property type="entry name" value="FMN-binding split barrel"/>
    <property type="match status" value="1"/>
</dbReference>
<dbReference type="Gene3D" id="2.30.110.10">
    <property type="entry name" value="Electron Transport, Fmn-binding Protein, Chain A"/>
    <property type="match status" value="1"/>
</dbReference>
<dbReference type="RefSeq" id="WP_338534910.1">
    <property type="nucleotide sequence ID" value="NZ_AP028654.1"/>
</dbReference>
<gene>
    <name evidence="9" type="ORF">HLPR_15880</name>
</gene>
<dbReference type="Pfam" id="PF00037">
    <property type="entry name" value="Fer4"/>
    <property type="match status" value="2"/>
</dbReference>
<feature type="domain" description="4Fe-4S ferredoxin-type" evidence="8">
    <location>
        <begin position="170"/>
        <end position="199"/>
    </location>
</feature>
<comment type="function">
    <text evidence="2">Ferredoxins are iron-sulfur proteins that transfer electrons in a wide variety of metabolic reactions.</text>
</comment>
<keyword evidence="5" id="KW-0479">Metal-binding</keyword>
<proteinExistence type="predicted"/>
<evidence type="ECO:0000256" key="7">
    <source>
        <dbReference type="ARBA" id="ARBA00023014"/>
    </source>
</evidence>
<evidence type="ECO:0000313" key="9">
    <source>
        <dbReference type="EMBL" id="BEP29257.1"/>
    </source>
</evidence>
<dbReference type="InterPro" id="IPR012349">
    <property type="entry name" value="Split_barrel_FMN-bd"/>
</dbReference>
<dbReference type="PROSITE" id="PS51379">
    <property type="entry name" value="4FE4S_FER_2"/>
    <property type="match status" value="2"/>
</dbReference>
<dbReference type="Pfam" id="PF01243">
    <property type="entry name" value="PNPOx_N"/>
    <property type="match status" value="1"/>
</dbReference>
<dbReference type="PROSITE" id="PS00198">
    <property type="entry name" value="4FE4S_FER_1"/>
    <property type="match status" value="1"/>
</dbReference>
<dbReference type="InterPro" id="IPR050157">
    <property type="entry name" value="PSI_iron-sulfur_center"/>
</dbReference>
<protein>
    <recommendedName>
        <fullName evidence="3">Ferredoxin</fullName>
    </recommendedName>
</protein>
<dbReference type="Proteomes" id="UP001321786">
    <property type="component" value="Chromosome"/>
</dbReference>
<reference evidence="9 10" key="1">
    <citation type="submission" date="2023-08" db="EMBL/GenBank/DDBJ databases">
        <title>Helicovermis profunda gen. nov., sp. nov., a novel mesophilic, fermentative bacterium within the Bacillota from a deep-sea hydrothermal vent chimney.</title>
        <authorList>
            <person name="Miyazaki U."/>
            <person name="Mizutani D."/>
            <person name="Hashimoto Y."/>
            <person name="Tame A."/>
            <person name="Sawayama S."/>
            <person name="Miyazaki J."/>
            <person name="Takai K."/>
            <person name="Nakagawa S."/>
        </authorList>
    </citation>
    <scope>NUCLEOTIDE SEQUENCE [LARGE SCALE GENOMIC DNA]</scope>
    <source>
        <strain evidence="9 10">S502</strain>
    </source>
</reference>
<name>A0AAU9E938_9FIRM</name>
<accession>A0AAU9E938</accession>
<evidence type="ECO:0000256" key="3">
    <source>
        <dbReference type="ARBA" id="ARBA00013529"/>
    </source>
</evidence>
<dbReference type="KEGG" id="hprf:HLPR_15880"/>
<keyword evidence="7" id="KW-0411">Iron-sulfur</keyword>
<evidence type="ECO:0000256" key="1">
    <source>
        <dbReference type="ARBA" id="ARBA00001966"/>
    </source>
</evidence>
<evidence type="ECO:0000256" key="6">
    <source>
        <dbReference type="ARBA" id="ARBA00023004"/>
    </source>
</evidence>
<evidence type="ECO:0000259" key="8">
    <source>
        <dbReference type="PROSITE" id="PS51379"/>
    </source>
</evidence>
<evidence type="ECO:0000313" key="10">
    <source>
        <dbReference type="Proteomes" id="UP001321786"/>
    </source>
</evidence>
<feature type="domain" description="4Fe-4S ferredoxin-type" evidence="8">
    <location>
        <begin position="142"/>
        <end position="168"/>
    </location>
</feature>